<reference evidence="1" key="2">
    <citation type="submission" date="2020-05" db="UniProtKB">
        <authorList>
            <consortium name="EnsemblMetazoa"/>
        </authorList>
    </citation>
    <scope>IDENTIFICATION</scope>
    <source>
        <strain evidence="1">MINIMUS1</strain>
    </source>
</reference>
<sequence length="93" mass="10386">MESLQLDGAALMLEGKPLTSALLHRNENFSHCETPEACKLSKRVQLDPASAHDDIGLVLPGADRSTRSEMAKSLLWMLRDNPKRSTRWSNVLK</sequence>
<protein>
    <submittedName>
        <fullName evidence="1">Uncharacterized protein</fullName>
    </submittedName>
</protein>
<organism evidence="1 2">
    <name type="scientific">Anopheles minimus</name>
    <dbReference type="NCBI Taxonomy" id="112268"/>
    <lineage>
        <taxon>Eukaryota</taxon>
        <taxon>Metazoa</taxon>
        <taxon>Ecdysozoa</taxon>
        <taxon>Arthropoda</taxon>
        <taxon>Hexapoda</taxon>
        <taxon>Insecta</taxon>
        <taxon>Pterygota</taxon>
        <taxon>Neoptera</taxon>
        <taxon>Endopterygota</taxon>
        <taxon>Diptera</taxon>
        <taxon>Nematocera</taxon>
        <taxon>Culicoidea</taxon>
        <taxon>Culicidae</taxon>
        <taxon>Anophelinae</taxon>
        <taxon>Anopheles</taxon>
    </lineage>
</organism>
<name>A0A182WNW6_9DIPT</name>
<dbReference type="VEuPathDB" id="VectorBase:AMIN014388"/>
<dbReference type="EnsemblMetazoa" id="AMIN014388-RA">
    <property type="protein sequence ID" value="AMIN014388-PA"/>
    <property type="gene ID" value="AMIN014388"/>
</dbReference>
<evidence type="ECO:0000313" key="1">
    <source>
        <dbReference type="EnsemblMetazoa" id="AMIN014388-PA"/>
    </source>
</evidence>
<evidence type="ECO:0000313" key="2">
    <source>
        <dbReference type="Proteomes" id="UP000075920"/>
    </source>
</evidence>
<dbReference type="Proteomes" id="UP000075920">
    <property type="component" value="Unassembled WGS sequence"/>
</dbReference>
<reference evidence="2" key="1">
    <citation type="submission" date="2013-03" db="EMBL/GenBank/DDBJ databases">
        <title>The Genome Sequence of Anopheles minimus MINIMUS1.</title>
        <authorList>
            <consortium name="The Broad Institute Genomics Platform"/>
            <person name="Neafsey D.E."/>
            <person name="Walton C."/>
            <person name="Walker B."/>
            <person name="Young S.K."/>
            <person name="Zeng Q."/>
            <person name="Gargeya S."/>
            <person name="Fitzgerald M."/>
            <person name="Haas B."/>
            <person name="Abouelleil A."/>
            <person name="Allen A.W."/>
            <person name="Alvarado L."/>
            <person name="Arachchi H.M."/>
            <person name="Berlin A.M."/>
            <person name="Chapman S.B."/>
            <person name="Gainer-Dewar J."/>
            <person name="Goldberg J."/>
            <person name="Griggs A."/>
            <person name="Gujja S."/>
            <person name="Hansen M."/>
            <person name="Howarth C."/>
            <person name="Imamovic A."/>
            <person name="Ireland A."/>
            <person name="Larimer J."/>
            <person name="McCowan C."/>
            <person name="Murphy C."/>
            <person name="Pearson M."/>
            <person name="Poon T.W."/>
            <person name="Priest M."/>
            <person name="Roberts A."/>
            <person name="Saif S."/>
            <person name="Shea T."/>
            <person name="Sisk P."/>
            <person name="Sykes S."/>
            <person name="Wortman J."/>
            <person name="Nusbaum C."/>
            <person name="Birren B."/>
        </authorList>
    </citation>
    <scope>NUCLEOTIDE SEQUENCE [LARGE SCALE GENOMIC DNA]</scope>
    <source>
        <strain evidence="2">MINIMUS1</strain>
    </source>
</reference>
<accession>A0A182WNW6</accession>
<proteinExistence type="predicted"/>
<dbReference type="AlphaFoldDB" id="A0A182WNW6"/>
<keyword evidence="2" id="KW-1185">Reference proteome</keyword>